<dbReference type="AlphaFoldDB" id="A0A517N5D0"/>
<proteinExistence type="predicted"/>
<evidence type="ECO:0000256" key="1">
    <source>
        <dbReference type="SAM" id="SignalP"/>
    </source>
</evidence>
<organism evidence="2 3">
    <name type="scientific">Rubripirellula lacrimiformis</name>
    <dbReference type="NCBI Taxonomy" id="1930273"/>
    <lineage>
        <taxon>Bacteria</taxon>
        <taxon>Pseudomonadati</taxon>
        <taxon>Planctomycetota</taxon>
        <taxon>Planctomycetia</taxon>
        <taxon>Pirellulales</taxon>
        <taxon>Pirellulaceae</taxon>
        <taxon>Rubripirellula</taxon>
    </lineage>
</organism>
<reference evidence="2 3" key="1">
    <citation type="submission" date="2019-02" db="EMBL/GenBank/DDBJ databases">
        <title>Deep-cultivation of Planctomycetes and their phenomic and genomic characterization uncovers novel biology.</title>
        <authorList>
            <person name="Wiegand S."/>
            <person name="Jogler M."/>
            <person name="Boedeker C."/>
            <person name="Pinto D."/>
            <person name="Vollmers J."/>
            <person name="Rivas-Marin E."/>
            <person name="Kohn T."/>
            <person name="Peeters S.H."/>
            <person name="Heuer A."/>
            <person name="Rast P."/>
            <person name="Oberbeckmann S."/>
            <person name="Bunk B."/>
            <person name="Jeske O."/>
            <person name="Meyerdierks A."/>
            <person name="Storesund J.E."/>
            <person name="Kallscheuer N."/>
            <person name="Luecker S."/>
            <person name="Lage O.M."/>
            <person name="Pohl T."/>
            <person name="Merkel B.J."/>
            <person name="Hornburger P."/>
            <person name="Mueller R.-W."/>
            <person name="Bruemmer F."/>
            <person name="Labrenz M."/>
            <person name="Spormann A.M."/>
            <person name="Op den Camp H."/>
            <person name="Overmann J."/>
            <person name="Amann R."/>
            <person name="Jetten M.S.M."/>
            <person name="Mascher T."/>
            <person name="Medema M.H."/>
            <person name="Devos D.P."/>
            <person name="Kaster A.-K."/>
            <person name="Ovreas L."/>
            <person name="Rohde M."/>
            <person name="Galperin M.Y."/>
            <person name="Jogler C."/>
        </authorList>
    </citation>
    <scope>NUCLEOTIDE SEQUENCE [LARGE SCALE GENOMIC DNA]</scope>
    <source>
        <strain evidence="2 3">K22_7</strain>
    </source>
</reference>
<evidence type="ECO:0000313" key="3">
    <source>
        <dbReference type="Proteomes" id="UP000318538"/>
    </source>
</evidence>
<dbReference type="KEGG" id="rlc:K227x_06970"/>
<keyword evidence="1" id="KW-0732">Signal</keyword>
<gene>
    <name evidence="2" type="ORF">K227x_06970</name>
</gene>
<evidence type="ECO:0008006" key="4">
    <source>
        <dbReference type="Google" id="ProtNLM"/>
    </source>
</evidence>
<dbReference type="Proteomes" id="UP000318538">
    <property type="component" value="Chromosome"/>
</dbReference>
<dbReference type="EMBL" id="CP036525">
    <property type="protein sequence ID" value="QDT02321.1"/>
    <property type="molecule type" value="Genomic_DNA"/>
</dbReference>
<accession>A0A517N5D0</accession>
<feature type="signal peptide" evidence="1">
    <location>
        <begin position="1"/>
        <end position="22"/>
    </location>
</feature>
<sequence precursor="true">MKRTIMTLTMVLGCTLCTQSFGFDLLDRMLGIKGCGSAASCCDTGCDIPSCAVEPNCGCEAPSCDTGCNSCDKGCGLLGKLHAKSCLSEPNCGCEAPACGCEVPSCDTGCNSCDKGCGLLGKLHAKSCLSEPTCGCEAPTCGCEAPAPCGCESVPSCDSGCGCSTKKCGLLSKMFSCNKGCDAGCDSSCGGCAIEPSCGFEVASCDSGCGCSAPKCKIGNGQLLSRLFGNLGHKGCGCDSGCDAGCGCSAEPTCGIDAPCGCSAPASSCGCSGGMQSAPVAAPHMDAAPMPPAPIVDPSASVTQKRRVVQASAVFTR</sequence>
<evidence type="ECO:0000313" key="2">
    <source>
        <dbReference type="EMBL" id="QDT02321.1"/>
    </source>
</evidence>
<name>A0A517N5D0_9BACT</name>
<keyword evidence="3" id="KW-1185">Reference proteome</keyword>
<protein>
    <recommendedName>
        <fullName evidence="4">Stigma-specific protein, Stig1</fullName>
    </recommendedName>
</protein>
<feature type="chain" id="PRO_5022207979" description="Stigma-specific protein, Stig1" evidence="1">
    <location>
        <begin position="23"/>
        <end position="317"/>
    </location>
</feature>